<dbReference type="PANTHER" id="PTHR43479">
    <property type="entry name" value="ACREF/ENVCD OPERON REPRESSOR-RELATED"/>
    <property type="match status" value="1"/>
</dbReference>
<protein>
    <submittedName>
        <fullName evidence="5">AcrR family transcriptional regulator</fullName>
    </submittedName>
</protein>
<reference evidence="6" key="1">
    <citation type="submission" date="2020-07" db="EMBL/GenBank/DDBJ databases">
        <authorList>
            <person name="Partida-Martinez L."/>
            <person name="Huntemann M."/>
            <person name="Clum A."/>
            <person name="Wang J."/>
            <person name="Palaniappan K."/>
            <person name="Ritter S."/>
            <person name="Chen I.-M."/>
            <person name="Stamatis D."/>
            <person name="Reddy T."/>
            <person name="O'Malley R."/>
            <person name="Daum C."/>
            <person name="Shapiro N."/>
            <person name="Ivanova N."/>
            <person name="Kyrpides N."/>
            <person name="Woyke T."/>
        </authorList>
    </citation>
    <scope>NUCLEOTIDE SEQUENCE [LARGE SCALE GENOMIC DNA]</scope>
    <source>
        <strain evidence="6">AT2.8</strain>
    </source>
</reference>
<evidence type="ECO:0000313" key="5">
    <source>
        <dbReference type="EMBL" id="NYE08399.1"/>
    </source>
</evidence>
<evidence type="ECO:0000256" key="2">
    <source>
        <dbReference type="ARBA" id="ARBA00023125"/>
    </source>
</evidence>
<keyword evidence="2 3" id="KW-0238">DNA-binding</keyword>
<dbReference type="InterPro" id="IPR039532">
    <property type="entry name" value="TetR_C_Firmicutes"/>
</dbReference>
<name>A0A852TJG9_9BACI</name>
<organism evidence="5 6">
    <name type="scientific">Neobacillus niacini</name>
    <dbReference type="NCBI Taxonomy" id="86668"/>
    <lineage>
        <taxon>Bacteria</taxon>
        <taxon>Bacillati</taxon>
        <taxon>Bacillota</taxon>
        <taxon>Bacilli</taxon>
        <taxon>Bacillales</taxon>
        <taxon>Bacillaceae</taxon>
        <taxon>Neobacillus</taxon>
    </lineage>
</organism>
<dbReference type="GO" id="GO:0003677">
    <property type="term" value="F:DNA binding"/>
    <property type="evidence" value="ECO:0007669"/>
    <property type="project" value="UniProtKB-UniRule"/>
</dbReference>
<evidence type="ECO:0000259" key="4">
    <source>
        <dbReference type="PROSITE" id="PS50977"/>
    </source>
</evidence>
<gene>
    <name evidence="5" type="ORF">F4694_005243</name>
</gene>
<dbReference type="PANTHER" id="PTHR43479:SF7">
    <property type="entry name" value="TETR-FAMILY TRANSCRIPTIONAL REGULATOR"/>
    <property type="match status" value="1"/>
</dbReference>
<keyword evidence="1" id="KW-0678">Repressor</keyword>
<dbReference type="InterPro" id="IPR009057">
    <property type="entry name" value="Homeodomain-like_sf"/>
</dbReference>
<evidence type="ECO:0000256" key="3">
    <source>
        <dbReference type="PROSITE-ProRule" id="PRU00335"/>
    </source>
</evidence>
<dbReference type="Proteomes" id="UP000548423">
    <property type="component" value="Unassembled WGS sequence"/>
</dbReference>
<dbReference type="SUPFAM" id="SSF46689">
    <property type="entry name" value="Homeodomain-like"/>
    <property type="match status" value="1"/>
</dbReference>
<dbReference type="Gene3D" id="1.10.357.10">
    <property type="entry name" value="Tetracycline Repressor, domain 2"/>
    <property type="match status" value="1"/>
</dbReference>
<evidence type="ECO:0000256" key="1">
    <source>
        <dbReference type="ARBA" id="ARBA00022491"/>
    </source>
</evidence>
<evidence type="ECO:0000313" key="6">
    <source>
        <dbReference type="Proteomes" id="UP000548423"/>
    </source>
</evidence>
<dbReference type="EMBL" id="JACCBX010000013">
    <property type="protein sequence ID" value="NYE08399.1"/>
    <property type="molecule type" value="Genomic_DNA"/>
</dbReference>
<dbReference type="InterPro" id="IPR001647">
    <property type="entry name" value="HTH_TetR"/>
</dbReference>
<dbReference type="Pfam" id="PF14278">
    <property type="entry name" value="TetR_C_8"/>
    <property type="match status" value="1"/>
</dbReference>
<dbReference type="InterPro" id="IPR050624">
    <property type="entry name" value="HTH-type_Tx_Regulator"/>
</dbReference>
<comment type="caution">
    <text evidence="5">The sequence shown here is derived from an EMBL/GenBank/DDBJ whole genome shotgun (WGS) entry which is preliminary data.</text>
</comment>
<dbReference type="AlphaFoldDB" id="A0A852TJG9"/>
<feature type="domain" description="HTH tetR-type" evidence="4">
    <location>
        <begin position="6"/>
        <end position="66"/>
    </location>
</feature>
<accession>A0A852TJG9</accession>
<proteinExistence type="predicted"/>
<dbReference type="PROSITE" id="PS50977">
    <property type="entry name" value="HTH_TETR_2"/>
    <property type="match status" value="1"/>
</dbReference>
<sequence length="176" mass="21226">MHYTTERTRRQIIQSFIHVLQSKRFSSITIKDICDDALIHRTTFYRYYEDKYSLLRDFIYHLSEEIISRNKKSNTDTFRFLVDYVEDHFVLFENTLLGSEGHIFFKSMVKIASDIMREHSKTGDDPISTKINQSKYPDVMCELYAVAFMTILQNWVSKEYNYEKEELFEIFKQVMF</sequence>
<reference evidence="6" key="2">
    <citation type="submission" date="2020-08" db="EMBL/GenBank/DDBJ databases">
        <title>The Agave Microbiome: Exploring the role of microbial communities in plant adaptations to desert environments.</title>
        <authorList>
            <person name="Partida-Martinez L.P."/>
        </authorList>
    </citation>
    <scope>NUCLEOTIDE SEQUENCE [LARGE SCALE GENOMIC DNA]</scope>
    <source>
        <strain evidence="6">AT2.8</strain>
    </source>
</reference>
<feature type="DNA-binding region" description="H-T-H motif" evidence="3">
    <location>
        <begin position="29"/>
        <end position="48"/>
    </location>
</feature>